<comment type="similarity">
    <text evidence="1">Belongs to the V-ATPase F subunit family.</text>
</comment>
<name>A0A7C3EKC7_9SPIR</name>
<evidence type="ECO:0000256" key="1">
    <source>
        <dbReference type="ARBA" id="ARBA00010148"/>
    </source>
</evidence>
<organism evidence="4">
    <name type="scientific">Gracilinema caldarium</name>
    <dbReference type="NCBI Taxonomy" id="215591"/>
    <lineage>
        <taxon>Bacteria</taxon>
        <taxon>Pseudomonadati</taxon>
        <taxon>Spirochaetota</taxon>
        <taxon>Spirochaetia</taxon>
        <taxon>Spirochaetales</taxon>
        <taxon>Breznakiellaceae</taxon>
        <taxon>Gracilinema</taxon>
    </lineage>
</organism>
<gene>
    <name evidence="4" type="ORF">ENS59_06400</name>
</gene>
<keyword evidence="3" id="KW-0406">Ion transport</keyword>
<reference evidence="4" key="1">
    <citation type="journal article" date="2020" name="mSystems">
        <title>Genome- and Community-Level Interaction Insights into Carbon Utilization and Element Cycling Functions of Hydrothermarchaeota in Hydrothermal Sediment.</title>
        <authorList>
            <person name="Zhou Z."/>
            <person name="Liu Y."/>
            <person name="Xu W."/>
            <person name="Pan J."/>
            <person name="Luo Z.H."/>
            <person name="Li M."/>
        </authorList>
    </citation>
    <scope>NUCLEOTIDE SEQUENCE [LARGE SCALE GENOMIC DNA]</scope>
    <source>
        <strain evidence="4">SpSt-503</strain>
    </source>
</reference>
<evidence type="ECO:0000256" key="3">
    <source>
        <dbReference type="ARBA" id="ARBA00023065"/>
    </source>
</evidence>
<evidence type="ECO:0000256" key="2">
    <source>
        <dbReference type="ARBA" id="ARBA00022448"/>
    </source>
</evidence>
<dbReference type="InterPro" id="IPR036906">
    <property type="entry name" value="ATPase_V1_fsu_sf"/>
</dbReference>
<dbReference type="InterPro" id="IPR008218">
    <property type="entry name" value="ATPase_V1-cplx_f_g_su"/>
</dbReference>
<proteinExistence type="inferred from homology"/>
<protein>
    <submittedName>
        <fullName evidence="4">ATPase V</fullName>
    </submittedName>
</protein>
<dbReference type="Gene3D" id="3.40.50.10580">
    <property type="entry name" value="ATPase, V1 complex, subunit F"/>
    <property type="match status" value="1"/>
</dbReference>
<keyword evidence="2" id="KW-0813">Transport</keyword>
<dbReference type="GO" id="GO:0046961">
    <property type="term" value="F:proton-transporting ATPase activity, rotational mechanism"/>
    <property type="evidence" value="ECO:0007669"/>
    <property type="project" value="InterPro"/>
</dbReference>
<dbReference type="Pfam" id="PF01990">
    <property type="entry name" value="ATP-synt_F"/>
    <property type="match status" value="1"/>
</dbReference>
<sequence>MEYFFIGDAELLTAFRFIGIDGVSVNTADEALSAFRRCTRGEVAEGAVLLPQESSYKVLILTEEVAAWLGNALVDWQLSGRYPLVVEIPGIMGHIEGRKTLIDAIREAIGIHI</sequence>
<dbReference type="EMBL" id="DSVL01000199">
    <property type="protein sequence ID" value="HFH29129.1"/>
    <property type="molecule type" value="Genomic_DNA"/>
</dbReference>
<comment type="caution">
    <text evidence="4">The sequence shown here is derived from an EMBL/GenBank/DDBJ whole genome shotgun (WGS) entry which is preliminary data.</text>
</comment>
<evidence type="ECO:0000313" key="4">
    <source>
        <dbReference type="EMBL" id="HFH29129.1"/>
    </source>
</evidence>
<dbReference type="SUPFAM" id="SSF159468">
    <property type="entry name" value="AtpF-like"/>
    <property type="match status" value="1"/>
</dbReference>
<dbReference type="AlphaFoldDB" id="A0A7C3EKC7"/>
<accession>A0A7C3EKC7</accession>